<dbReference type="Proteomes" id="UP000318081">
    <property type="component" value="Chromosome"/>
</dbReference>
<accession>A0ABX5Y0A7</accession>
<proteinExistence type="predicted"/>
<evidence type="ECO:0008006" key="5">
    <source>
        <dbReference type="Google" id="ProtNLM"/>
    </source>
</evidence>
<evidence type="ECO:0000256" key="1">
    <source>
        <dbReference type="SAM" id="Coils"/>
    </source>
</evidence>
<organism evidence="2 4">
    <name type="scientific">Stieleria magnilauensis</name>
    <dbReference type="NCBI Taxonomy" id="2527963"/>
    <lineage>
        <taxon>Bacteria</taxon>
        <taxon>Pseudomonadati</taxon>
        <taxon>Planctomycetota</taxon>
        <taxon>Planctomycetia</taxon>
        <taxon>Pirellulales</taxon>
        <taxon>Pirellulaceae</taxon>
        <taxon>Stieleria</taxon>
    </lineage>
</organism>
<dbReference type="EMBL" id="CP036432">
    <property type="protein sequence ID" value="QDV86946.1"/>
    <property type="molecule type" value="Genomic_DNA"/>
</dbReference>
<dbReference type="RefSeq" id="WP_145218441.1">
    <property type="nucleotide sequence ID" value="NZ_CP036432.1"/>
</dbReference>
<protein>
    <recommendedName>
        <fullName evidence="5">Zinc ribbon domain protein</fullName>
    </recommendedName>
</protein>
<dbReference type="EMBL" id="CP036432">
    <property type="protein sequence ID" value="QDV87024.1"/>
    <property type="molecule type" value="Genomic_DNA"/>
</dbReference>
<feature type="coiled-coil region" evidence="1">
    <location>
        <begin position="57"/>
        <end position="84"/>
    </location>
</feature>
<reference evidence="2 4" key="1">
    <citation type="submission" date="2019-02" db="EMBL/GenBank/DDBJ databases">
        <title>Deep-cultivation of Planctomycetes and their phenomic and genomic characterization uncovers novel biology.</title>
        <authorList>
            <person name="Wiegand S."/>
            <person name="Jogler M."/>
            <person name="Boedeker C."/>
            <person name="Pinto D."/>
            <person name="Vollmers J."/>
            <person name="Rivas-Marin E."/>
            <person name="Kohn T."/>
            <person name="Peeters S.H."/>
            <person name="Heuer A."/>
            <person name="Rast P."/>
            <person name="Oberbeckmann S."/>
            <person name="Bunk B."/>
            <person name="Jeske O."/>
            <person name="Meyerdierks A."/>
            <person name="Storesund J.E."/>
            <person name="Kallscheuer N."/>
            <person name="Luecker S."/>
            <person name="Lage O.M."/>
            <person name="Pohl T."/>
            <person name="Merkel B.J."/>
            <person name="Hornburger P."/>
            <person name="Mueller R.-W."/>
            <person name="Bruemmer F."/>
            <person name="Labrenz M."/>
            <person name="Spormann A.M."/>
            <person name="Op den Camp H."/>
            <person name="Overmann J."/>
            <person name="Amann R."/>
            <person name="Jetten M.S.M."/>
            <person name="Mascher T."/>
            <person name="Medema M.H."/>
            <person name="Devos D.P."/>
            <person name="Kaster A.-K."/>
            <person name="Ovreas L."/>
            <person name="Rohde M."/>
            <person name="Galperin M.Y."/>
            <person name="Jogler C."/>
        </authorList>
    </citation>
    <scope>NUCLEOTIDE SEQUENCE [LARGE SCALE GENOMIC DNA]</scope>
    <source>
        <strain evidence="2 4">TBK1r</strain>
    </source>
</reference>
<evidence type="ECO:0000313" key="2">
    <source>
        <dbReference type="EMBL" id="QDV86946.1"/>
    </source>
</evidence>
<keyword evidence="4" id="KW-1185">Reference proteome</keyword>
<keyword evidence="1" id="KW-0175">Coiled coil</keyword>
<name>A0ABX5Y0A7_9BACT</name>
<evidence type="ECO:0000313" key="3">
    <source>
        <dbReference type="EMBL" id="QDV87024.1"/>
    </source>
</evidence>
<evidence type="ECO:0000313" key="4">
    <source>
        <dbReference type="Proteomes" id="UP000318081"/>
    </source>
</evidence>
<sequence>MRCDTEYKCMQCGIDVDETGFADPRDADICGYCFAAKMSEIRQRSLPYPSAMSQVGIDREIAMLADTEIRLADAEARADRKAIEIYERTVRLIIA</sequence>
<gene>
    <name evidence="2" type="ORF">TBK1r_59730</name>
    <name evidence="3" type="ORF">TBK1r_60510</name>
</gene>